<dbReference type="EC" id="3.1.2.4" evidence="2"/>
<dbReference type="OrthoDB" id="9790967at2"/>
<dbReference type="InterPro" id="IPR029045">
    <property type="entry name" value="ClpP/crotonase-like_dom_sf"/>
</dbReference>
<accession>A0A641AQ09</accession>
<dbReference type="Proteomes" id="UP001515100">
    <property type="component" value="Unassembled WGS sequence"/>
</dbReference>
<protein>
    <recommendedName>
        <fullName evidence="2">3-hydroxyisobutyryl-CoA hydrolase</fullName>
        <ecNumber evidence="2">3.1.2.4</ecNumber>
    </recommendedName>
</protein>
<dbReference type="SUPFAM" id="SSF52096">
    <property type="entry name" value="ClpP/crotonase"/>
    <property type="match status" value="1"/>
</dbReference>
<feature type="domain" description="Enoyl-CoA hydratase/isomerase" evidence="4">
    <location>
        <begin position="14"/>
        <end position="332"/>
    </location>
</feature>
<dbReference type="NCBIfam" id="NF004127">
    <property type="entry name" value="PRK05617.1"/>
    <property type="match status" value="1"/>
</dbReference>
<dbReference type="CDD" id="cd06558">
    <property type="entry name" value="crotonase-like"/>
    <property type="match status" value="1"/>
</dbReference>
<dbReference type="AlphaFoldDB" id="A0A641AQ09"/>
<dbReference type="RefSeq" id="WP_129180098.1">
    <property type="nucleotide sequence ID" value="NZ_JAGIOG010000001.1"/>
</dbReference>
<evidence type="ECO:0000313" key="5">
    <source>
        <dbReference type="EMBL" id="KAA1380025.1"/>
    </source>
</evidence>
<dbReference type="PANTHER" id="PTHR43176">
    <property type="entry name" value="3-HYDROXYISOBUTYRYL-COA HYDROLASE-RELATED"/>
    <property type="match status" value="1"/>
</dbReference>
<dbReference type="InterPro" id="IPR032259">
    <property type="entry name" value="HIBYL-CoA-H"/>
</dbReference>
<proteinExistence type="predicted"/>
<reference evidence="5" key="1">
    <citation type="submission" date="2019-09" db="EMBL/GenBank/DDBJ databases">
        <authorList>
            <person name="Li J."/>
        </authorList>
    </citation>
    <scope>NUCLEOTIDE SEQUENCE [LARGE SCALE GENOMIC DNA]</scope>
    <source>
        <strain evidence="5">NRBC 14897</strain>
    </source>
</reference>
<dbReference type="Gene3D" id="3.90.226.10">
    <property type="entry name" value="2-enoyl-CoA Hydratase, Chain A, domain 1"/>
    <property type="match status" value="1"/>
</dbReference>
<dbReference type="InterPro" id="IPR045004">
    <property type="entry name" value="ECH_dom"/>
</dbReference>
<dbReference type="EMBL" id="SDPP02000001">
    <property type="protein sequence ID" value="KAA1380025.1"/>
    <property type="molecule type" value="Genomic_DNA"/>
</dbReference>
<evidence type="ECO:0000256" key="1">
    <source>
        <dbReference type="ARBA" id="ARBA00001709"/>
    </source>
</evidence>
<dbReference type="GO" id="GO:0005829">
    <property type="term" value="C:cytosol"/>
    <property type="evidence" value="ECO:0007669"/>
    <property type="project" value="TreeGrafter"/>
</dbReference>
<comment type="catalytic activity">
    <reaction evidence="1">
        <text>3-hydroxy-2-methylpropanoyl-CoA + H2O = 3-hydroxy-2-methylpropanoate + CoA + H(+)</text>
        <dbReference type="Rhea" id="RHEA:20888"/>
        <dbReference type="ChEBI" id="CHEBI:11805"/>
        <dbReference type="ChEBI" id="CHEBI:15377"/>
        <dbReference type="ChEBI" id="CHEBI:15378"/>
        <dbReference type="ChEBI" id="CHEBI:57287"/>
        <dbReference type="ChEBI" id="CHEBI:57340"/>
        <dbReference type="EC" id="3.1.2.4"/>
    </reaction>
</comment>
<dbReference type="Pfam" id="PF16113">
    <property type="entry name" value="ECH_2"/>
    <property type="match status" value="1"/>
</dbReference>
<dbReference type="PANTHER" id="PTHR43176:SF3">
    <property type="entry name" value="3-HYDROXYISOBUTYRYL-COA HYDROLASE, MITOCHONDRIAL"/>
    <property type="match status" value="1"/>
</dbReference>
<dbReference type="GO" id="GO:0006574">
    <property type="term" value="P:L-valine catabolic process"/>
    <property type="evidence" value="ECO:0007669"/>
    <property type="project" value="TreeGrafter"/>
</dbReference>
<name>A0A641AQ09_9ACTN</name>
<dbReference type="GO" id="GO:0003860">
    <property type="term" value="F:3-hydroxyisobutyryl-CoA hydrolase activity"/>
    <property type="evidence" value="ECO:0007669"/>
    <property type="project" value="UniProtKB-EC"/>
</dbReference>
<gene>
    <name evidence="5" type="ORF">ESP62_002125</name>
</gene>
<organism evidence="5 6">
    <name type="scientific">Aeromicrobium fastidiosum</name>
    <dbReference type="NCBI Taxonomy" id="52699"/>
    <lineage>
        <taxon>Bacteria</taxon>
        <taxon>Bacillati</taxon>
        <taxon>Actinomycetota</taxon>
        <taxon>Actinomycetes</taxon>
        <taxon>Propionibacteriales</taxon>
        <taxon>Nocardioidaceae</taxon>
        <taxon>Aeromicrobium</taxon>
    </lineage>
</organism>
<evidence type="ECO:0000259" key="4">
    <source>
        <dbReference type="Pfam" id="PF16113"/>
    </source>
</evidence>
<keyword evidence="3" id="KW-0378">Hydrolase</keyword>
<evidence type="ECO:0000313" key="6">
    <source>
        <dbReference type="Proteomes" id="UP001515100"/>
    </source>
</evidence>
<comment type="caution">
    <text evidence="5">The sequence shown here is derived from an EMBL/GenBank/DDBJ whole genome shotgun (WGS) entry which is preliminary data.</text>
</comment>
<evidence type="ECO:0000256" key="2">
    <source>
        <dbReference type="ARBA" id="ARBA00011915"/>
    </source>
</evidence>
<evidence type="ECO:0000256" key="3">
    <source>
        <dbReference type="ARBA" id="ARBA00022801"/>
    </source>
</evidence>
<keyword evidence="6" id="KW-1185">Reference proteome</keyword>
<sequence length="334" mass="35387">MTTTVLVEQRGRLGVLTLNRPRAINALDLEMVRLAQQALDRWATDDSIGAVLVTGAGDRGLCAGGDLQGMYRSARDGTDESVDFWREEYVLDHTIATYAKPVVALMDGIVLGGGVGVSAHASHRVVTERTSVGMPETRIGFVPDVGGPWLLSRAPGELGTHLALTASNADGADTIALGMADVLVPSDRLPDLERALETETPDDVLARLAVEPPASALLGRQAWIDAAYAGHDVQEIVARLRAAGTEDATQAADDIEARSPTAVTLTLAVVRRAATLPDLRAALDQDLAVSTFLLGVPDMVEGIRAQVIDKDRSPQWSPASLAEVDPEAWAHVLS</sequence>